<dbReference type="OrthoDB" id="9797178at2"/>
<protein>
    <submittedName>
        <fullName evidence="2">Acetyltransferase family protein</fullName>
    </submittedName>
</protein>
<comment type="caution">
    <text evidence="2">The sequence shown here is derived from an EMBL/GenBank/DDBJ whole genome shotgun (WGS) entry which is preliminary data.</text>
</comment>
<dbReference type="Proteomes" id="UP000216345">
    <property type="component" value="Unassembled WGS sequence"/>
</dbReference>
<keyword evidence="3" id="KW-1185">Reference proteome</keyword>
<feature type="domain" description="N-acetyltransferase" evidence="1">
    <location>
        <begin position="1"/>
        <end position="147"/>
    </location>
</feature>
<accession>A0A256FDR2</accession>
<dbReference type="RefSeq" id="WP_094577749.1">
    <property type="nucleotide sequence ID" value="NZ_JBHEEL010000004.1"/>
</dbReference>
<dbReference type="SUPFAM" id="SSF55729">
    <property type="entry name" value="Acyl-CoA N-acyltransferases (Nat)"/>
    <property type="match status" value="1"/>
</dbReference>
<organism evidence="2 3">
    <name type="scientific">Brucella rhizosphaerae</name>
    <dbReference type="NCBI Taxonomy" id="571254"/>
    <lineage>
        <taxon>Bacteria</taxon>
        <taxon>Pseudomonadati</taxon>
        <taxon>Pseudomonadota</taxon>
        <taxon>Alphaproteobacteria</taxon>
        <taxon>Hyphomicrobiales</taxon>
        <taxon>Brucellaceae</taxon>
        <taxon>Brucella/Ochrobactrum group</taxon>
        <taxon>Brucella</taxon>
    </lineage>
</organism>
<dbReference type="EMBL" id="NNRK01000029">
    <property type="protein sequence ID" value="OYR12890.1"/>
    <property type="molecule type" value="Genomic_DNA"/>
</dbReference>
<proteinExistence type="predicted"/>
<keyword evidence="2" id="KW-0808">Transferase</keyword>
<dbReference type="AlphaFoldDB" id="A0A256FDR2"/>
<gene>
    <name evidence="2" type="ORF">CEV32_1065</name>
</gene>
<dbReference type="GO" id="GO:0016747">
    <property type="term" value="F:acyltransferase activity, transferring groups other than amino-acyl groups"/>
    <property type="evidence" value="ECO:0007669"/>
    <property type="project" value="InterPro"/>
</dbReference>
<reference evidence="2 3" key="1">
    <citation type="submission" date="2017-07" db="EMBL/GenBank/DDBJ databases">
        <title>Phylogenetic study on the rhizospheric bacterium Ochrobactrum sp. A44.</title>
        <authorList>
            <person name="Krzyzanowska D.M."/>
            <person name="Ossowicki A."/>
            <person name="Rajewska M."/>
            <person name="Maciag T."/>
            <person name="Kaczynski Z."/>
            <person name="Czerwicka M."/>
            <person name="Jafra S."/>
        </authorList>
    </citation>
    <scope>NUCLEOTIDE SEQUENCE [LARGE SCALE GENOMIC DNA]</scope>
    <source>
        <strain evidence="2 3">PR17</strain>
    </source>
</reference>
<dbReference type="InterPro" id="IPR016181">
    <property type="entry name" value="Acyl_CoA_acyltransferase"/>
</dbReference>
<dbReference type="PROSITE" id="PS51186">
    <property type="entry name" value="GNAT"/>
    <property type="match status" value="1"/>
</dbReference>
<evidence type="ECO:0000313" key="2">
    <source>
        <dbReference type="EMBL" id="OYR12890.1"/>
    </source>
</evidence>
<name>A0A256FDR2_9HYPH</name>
<evidence type="ECO:0000313" key="3">
    <source>
        <dbReference type="Proteomes" id="UP000216345"/>
    </source>
</evidence>
<evidence type="ECO:0000259" key="1">
    <source>
        <dbReference type="PROSITE" id="PS51186"/>
    </source>
</evidence>
<dbReference type="Gene3D" id="3.40.630.30">
    <property type="match status" value="1"/>
</dbReference>
<dbReference type="CDD" id="cd04301">
    <property type="entry name" value="NAT_SF"/>
    <property type="match status" value="1"/>
</dbReference>
<dbReference type="Pfam" id="PF13527">
    <property type="entry name" value="Acetyltransf_9"/>
    <property type="match status" value="1"/>
</dbReference>
<sequence>MLIREEQPEDIAAIRLLTDEAFRGVPYSNQKEAAIIEALRLASALTLSLVAEEDGALPGHVAFSPVLIDGADCDWYGLGPVSVQPGRQGEGIGSALIREGLLRLKEAGAKGCVLLGDPGYYQRFGFKADERLRLEGVPAQYFQRLIIEGEIPRGKVTYNAAFDA</sequence>
<dbReference type="InterPro" id="IPR000182">
    <property type="entry name" value="GNAT_dom"/>
</dbReference>